<sequence length="69" mass="7735">MTAGHGTAAVPGAAGAPGGDRRRSEGEHRGTERRDREFCRAENEDDDGYDPWSDRRPEPEPLWEEDPWA</sequence>
<feature type="compositionally biased region" description="Low complexity" evidence="1">
    <location>
        <begin position="1"/>
        <end position="14"/>
    </location>
</feature>
<name>A0AAV5AX78_9ACTN</name>
<evidence type="ECO:0000256" key="1">
    <source>
        <dbReference type="SAM" id="MobiDB-lite"/>
    </source>
</evidence>
<protein>
    <submittedName>
        <fullName evidence="2">Uncharacterized protein</fullName>
    </submittedName>
</protein>
<feature type="region of interest" description="Disordered" evidence="1">
    <location>
        <begin position="1"/>
        <end position="69"/>
    </location>
</feature>
<comment type="caution">
    <text evidence="2">The sequence shown here is derived from an EMBL/GenBank/DDBJ whole genome shotgun (WGS) entry which is preliminary data.</text>
</comment>
<organism evidence="2 3">
    <name type="scientific">Granulimonas faecalis</name>
    <dbReference type="NCBI Taxonomy" id="2894155"/>
    <lineage>
        <taxon>Bacteria</taxon>
        <taxon>Bacillati</taxon>
        <taxon>Actinomycetota</taxon>
        <taxon>Coriobacteriia</taxon>
        <taxon>Coriobacteriales</taxon>
        <taxon>Kribbibacteriaceae</taxon>
        <taxon>Granulimonas</taxon>
    </lineage>
</organism>
<accession>A0AAV5AX78</accession>
<feature type="compositionally biased region" description="Basic and acidic residues" evidence="1">
    <location>
        <begin position="19"/>
        <end position="42"/>
    </location>
</feature>
<dbReference type="Proteomes" id="UP001055025">
    <property type="component" value="Unassembled WGS sequence"/>
</dbReference>
<proteinExistence type="predicted"/>
<gene>
    <name evidence="2" type="ORF">ATOP_01400</name>
</gene>
<reference evidence="2" key="1">
    <citation type="journal article" date="2022" name="Int. J. Syst. Evol. Microbiol.">
        <title>Granulimonas faecalis gen. nov., sp. nov., and Leptogranulimonas caecicola gen. nov., sp. nov., novel lactate-producing Atopobiaceae bacteria isolated from mouse intestines, and an emended description of the family Atopobiaceae.</title>
        <authorList>
            <person name="Morinaga K."/>
            <person name="Kusada H."/>
            <person name="Sakamoto S."/>
            <person name="Murakami T."/>
            <person name="Toyoda A."/>
            <person name="Mori H."/>
            <person name="Meng X.Y."/>
            <person name="Takashino M."/>
            <person name="Murotomi K."/>
            <person name="Tamaki H."/>
        </authorList>
    </citation>
    <scope>NUCLEOTIDE SEQUENCE</scope>
    <source>
        <strain evidence="2">OPF53</strain>
    </source>
</reference>
<evidence type="ECO:0000313" key="2">
    <source>
        <dbReference type="EMBL" id="GJM54485.1"/>
    </source>
</evidence>
<dbReference type="AlphaFoldDB" id="A0AAV5AX78"/>
<dbReference type="RefSeq" id="WP_135977987.1">
    <property type="nucleotide sequence ID" value="NZ_BQKC01000001.1"/>
</dbReference>
<evidence type="ECO:0000313" key="3">
    <source>
        <dbReference type="Proteomes" id="UP001055025"/>
    </source>
</evidence>
<dbReference type="EMBL" id="BQKC01000001">
    <property type="protein sequence ID" value="GJM54485.1"/>
    <property type="molecule type" value="Genomic_DNA"/>
</dbReference>
<keyword evidence="3" id="KW-1185">Reference proteome</keyword>